<name>A0A7R9Q388_9ACAR</name>
<evidence type="ECO:0000313" key="10">
    <source>
        <dbReference type="EMBL" id="CAD7630595.1"/>
    </source>
</evidence>
<keyword evidence="7" id="KW-0206">Cytoskeleton</keyword>
<comment type="similarity">
    <text evidence="3">Belongs to the syntrophin family.</text>
</comment>
<evidence type="ECO:0000256" key="1">
    <source>
        <dbReference type="ARBA" id="ARBA00004170"/>
    </source>
</evidence>
<dbReference type="GO" id="GO:0005198">
    <property type="term" value="F:structural molecule activity"/>
    <property type="evidence" value="ECO:0007669"/>
    <property type="project" value="InterPro"/>
</dbReference>
<dbReference type="Pfam" id="PF00169">
    <property type="entry name" value="PH"/>
    <property type="match status" value="1"/>
</dbReference>
<evidence type="ECO:0008006" key="12">
    <source>
        <dbReference type="Google" id="ProtNLM"/>
    </source>
</evidence>
<dbReference type="GO" id="GO:0005856">
    <property type="term" value="C:cytoskeleton"/>
    <property type="evidence" value="ECO:0007669"/>
    <property type="project" value="UniProtKB-SubCell"/>
</dbReference>
<dbReference type="Proteomes" id="UP000759131">
    <property type="component" value="Unassembled WGS sequence"/>
</dbReference>
<dbReference type="Gene3D" id="2.30.29.30">
    <property type="entry name" value="Pleckstrin-homology domain (PH domain)/Phosphotyrosine-binding domain (PTB)"/>
    <property type="match status" value="1"/>
</dbReference>
<dbReference type="InterPro" id="IPR055108">
    <property type="entry name" value="Syntrophin_4th"/>
</dbReference>
<protein>
    <recommendedName>
        <fullName evidence="12">Beta-1-syntrophin</fullName>
    </recommendedName>
</protein>
<evidence type="ECO:0000256" key="7">
    <source>
        <dbReference type="ARBA" id="ARBA00023212"/>
    </source>
</evidence>
<accession>A0A7R9Q388</accession>
<dbReference type="SMART" id="SM00228">
    <property type="entry name" value="PDZ"/>
    <property type="match status" value="1"/>
</dbReference>
<gene>
    <name evidence="10" type="ORF">OSB1V03_LOCUS11007</name>
</gene>
<dbReference type="Pfam" id="PF23012">
    <property type="entry name" value="Syntrophin_4th"/>
    <property type="match status" value="1"/>
</dbReference>
<dbReference type="OrthoDB" id="409749at2759"/>
<dbReference type="AlphaFoldDB" id="A0A7R9Q388"/>
<feature type="domain" description="PDZ" evidence="9">
    <location>
        <begin position="147"/>
        <end position="231"/>
    </location>
</feature>
<sequence length="568" mass="63339">MRAHAMANVNRDIALRVRCVGVTGAHSITTTATTRHNYRHLEAMASRAVTSATDGHYRTGYLEVLVRNVWYKVMVRLDDNCLHLTLDENFETLNANVLNNNNTSAAANHSNGVNGSVDRDVNAIANNTNDYFLTPDLADTLAHKRRVVRIQKSDSNGLGISIKGGRENKMPILVSKIFKGMSADLTGQLFVGDAILSVNNTWDLRDATHDEAVKALKSAGDVVTLEVVSSFPLIIVKYLKEVIPYFRKASILADIGWTFNGEEFLQHSNQLNTDSNNSHQNKSDTKIVPLLLCHLTKCTDNKSNDGKHEDSVNVIAIYSPNRQSKCVLRCVDSAQCSAWFSAIHSASCQLMAQAVVQTNEILTDFLDGARLSHMGWLFERSPEVSTHVKWNPVFLAVTDRDLLFYDLVPWTRDAWAVPVHTFPLLHIRLVHNSSTNLGLTMSSKSTNSGGTLIIPGVTDVITFTLRFGTRHGIDCRIMRAESHRDLANWAKHIVQASHSAAIALKEICFACIYKNMESIITIHIENGFTLEEIQTRKILWRVSFEQLKGTGDDGKRIVWLEFNGDDDK</sequence>
<dbReference type="SUPFAM" id="SSF50156">
    <property type="entry name" value="PDZ domain-like"/>
    <property type="match status" value="1"/>
</dbReference>
<dbReference type="EMBL" id="OC862876">
    <property type="protein sequence ID" value="CAD7630595.1"/>
    <property type="molecule type" value="Genomic_DNA"/>
</dbReference>
<evidence type="ECO:0000256" key="2">
    <source>
        <dbReference type="ARBA" id="ARBA00004245"/>
    </source>
</evidence>
<keyword evidence="5" id="KW-0677">Repeat</keyword>
<dbReference type="Pfam" id="PF00595">
    <property type="entry name" value="PDZ"/>
    <property type="match status" value="1"/>
</dbReference>
<keyword evidence="4" id="KW-0963">Cytoplasm</keyword>
<dbReference type="SMART" id="SM00233">
    <property type="entry name" value="PH"/>
    <property type="match status" value="2"/>
</dbReference>
<feature type="non-terminal residue" evidence="10">
    <location>
        <position position="568"/>
    </location>
</feature>
<dbReference type="Gene3D" id="2.30.42.10">
    <property type="match status" value="1"/>
</dbReference>
<dbReference type="EMBL" id="CAJPIZ010008301">
    <property type="protein sequence ID" value="CAG2111025.1"/>
    <property type="molecule type" value="Genomic_DNA"/>
</dbReference>
<dbReference type="CDD" id="cd06801">
    <property type="entry name" value="PDZ_syntrophin-like"/>
    <property type="match status" value="1"/>
</dbReference>
<dbReference type="PANTHER" id="PTHR10554:SF12">
    <property type="entry name" value="IP02644P"/>
    <property type="match status" value="1"/>
</dbReference>
<proteinExistence type="inferred from homology"/>
<dbReference type="InterPro" id="IPR015482">
    <property type="entry name" value="Syntrophin"/>
</dbReference>
<evidence type="ECO:0000259" key="9">
    <source>
        <dbReference type="PROSITE" id="PS50106"/>
    </source>
</evidence>
<dbReference type="PROSITE" id="PS50106">
    <property type="entry name" value="PDZ"/>
    <property type="match status" value="1"/>
</dbReference>
<dbReference type="PROSITE" id="PS50003">
    <property type="entry name" value="PH_DOMAIN"/>
    <property type="match status" value="1"/>
</dbReference>
<dbReference type="InterPro" id="IPR011993">
    <property type="entry name" value="PH-like_dom_sf"/>
</dbReference>
<feature type="domain" description="PH" evidence="8">
    <location>
        <begin position="370"/>
        <end position="498"/>
    </location>
</feature>
<evidence type="ECO:0000259" key="8">
    <source>
        <dbReference type="PROSITE" id="PS50003"/>
    </source>
</evidence>
<evidence type="ECO:0000256" key="5">
    <source>
        <dbReference type="ARBA" id="ARBA00022737"/>
    </source>
</evidence>
<keyword evidence="6" id="KW-0472">Membrane</keyword>
<dbReference type="GO" id="GO:0016010">
    <property type="term" value="C:dystrophin-associated glycoprotein complex"/>
    <property type="evidence" value="ECO:0007669"/>
    <property type="project" value="TreeGrafter"/>
</dbReference>
<keyword evidence="11" id="KW-1185">Reference proteome</keyword>
<dbReference type="SUPFAM" id="SSF50729">
    <property type="entry name" value="PH domain-like"/>
    <property type="match status" value="1"/>
</dbReference>
<dbReference type="InterPro" id="IPR036034">
    <property type="entry name" value="PDZ_sf"/>
</dbReference>
<dbReference type="InterPro" id="IPR041428">
    <property type="entry name" value="PHsplit_syntrophin"/>
</dbReference>
<dbReference type="InterPro" id="IPR001849">
    <property type="entry name" value="PH_domain"/>
</dbReference>
<comment type="subcellular location">
    <subcellularLocation>
        <location evidence="2">Cytoplasm</location>
        <location evidence="2">Cytoskeleton</location>
    </subcellularLocation>
    <subcellularLocation>
        <location evidence="1">Membrane</location>
        <topology evidence="1">Peripheral membrane protein</topology>
    </subcellularLocation>
</comment>
<dbReference type="InterPro" id="IPR001478">
    <property type="entry name" value="PDZ"/>
</dbReference>
<organism evidence="10">
    <name type="scientific">Medioppia subpectinata</name>
    <dbReference type="NCBI Taxonomy" id="1979941"/>
    <lineage>
        <taxon>Eukaryota</taxon>
        <taxon>Metazoa</taxon>
        <taxon>Ecdysozoa</taxon>
        <taxon>Arthropoda</taxon>
        <taxon>Chelicerata</taxon>
        <taxon>Arachnida</taxon>
        <taxon>Acari</taxon>
        <taxon>Acariformes</taxon>
        <taxon>Sarcoptiformes</taxon>
        <taxon>Oribatida</taxon>
        <taxon>Brachypylina</taxon>
        <taxon>Oppioidea</taxon>
        <taxon>Oppiidae</taxon>
        <taxon>Medioppia</taxon>
    </lineage>
</organism>
<dbReference type="Pfam" id="PF18012">
    <property type="entry name" value="PH_17"/>
    <property type="match status" value="1"/>
</dbReference>
<evidence type="ECO:0000256" key="4">
    <source>
        <dbReference type="ARBA" id="ARBA00022490"/>
    </source>
</evidence>
<dbReference type="PANTHER" id="PTHR10554">
    <property type="entry name" value="SYNTROPHIN"/>
    <property type="match status" value="1"/>
</dbReference>
<evidence type="ECO:0000256" key="6">
    <source>
        <dbReference type="ARBA" id="ARBA00023136"/>
    </source>
</evidence>
<evidence type="ECO:0000256" key="3">
    <source>
        <dbReference type="ARBA" id="ARBA00010798"/>
    </source>
</evidence>
<evidence type="ECO:0000313" key="11">
    <source>
        <dbReference type="Proteomes" id="UP000759131"/>
    </source>
</evidence>
<reference evidence="10" key="1">
    <citation type="submission" date="2020-11" db="EMBL/GenBank/DDBJ databases">
        <authorList>
            <person name="Tran Van P."/>
        </authorList>
    </citation>
    <scope>NUCLEOTIDE SEQUENCE</scope>
</reference>